<dbReference type="AlphaFoldDB" id="A0A540NA09"/>
<keyword evidence="2" id="KW-1185">Reference proteome</keyword>
<gene>
    <name evidence="1" type="ORF">C1H46_006973</name>
</gene>
<dbReference type="Proteomes" id="UP000315295">
    <property type="component" value="Unassembled WGS sequence"/>
</dbReference>
<comment type="caution">
    <text evidence="1">The sequence shown here is derived from an EMBL/GenBank/DDBJ whole genome shotgun (WGS) entry which is preliminary data.</text>
</comment>
<evidence type="ECO:0000313" key="2">
    <source>
        <dbReference type="Proteomes" id="UP000315295"/>
    </source>
</evidence>
<dbReference type="EMBL" id="VIEB01000087">
    <property type="protein sequence ID" value="TQE07320.1"/>
    <property type="molecule type" value="Genomic_DNA"/>
</dbReference>
<reference evidence="1 2" key="1">
    <citation type="journal article" date="2019" name="G3 (Bethesda)">
        <title>Sequencing of a Wild Apple (Malus baccata) Genome Unravels the Differences Between Cultivated and Wild Apple Species Regarding Disease Resistance and Cold Tolerance.</title>
        <authorList>
            <person name="Chen X."/>
        </authorList>
    </citation>
    <scope>NUCLEOTIDE SEQUENCE [LARGE SCALE GENOMIC DNA]</scope>
    <source>
        <strain evidence="2">cv. Shandingzi</strain>
        <tissue evidence="1">Leaves</tissue>
    </source>
</reference>
<sequence>MNFFNLPIPPPPFSSLLSPSPDSYTLHSLSLSQNTPLHLFLLLLFLSLRRSQRHTAVAFQVPGFCVATNERA</sequence>
<name>A0A540NA09_MALBA</name>
<protein>
    <submittedName>
        <fullName evidence="1">Uncharacterized protein</fullName>
    </submittedName>
</protein>
<organism evidence="1 2">
    <name type="scientific">Malus baccata</name>
    <name type="common">Siberian crab apple</name>
    <name type="synonym">Pyrus baccata</name>
    <dbReference type="NCBI Taxonomy" id="106549"/>
    <lineage>
        <taxon>Eukaryota</taxon>
        <taxon>Viridiplantae</taxon>
        <taxon>Streptophyta</taxon>
        <taxon>Embryophyta</taxon>
        <taxon>Tracheophyta</taxon>
        <taxon>Spermatophyta</taxon>
        <taxon>Magnoliopsida</taxon>
        <taxon>eudicotyledons</taxon>
        <taxon>Gunneridae</taxon>
        <taxon>Pentapetalae</taxon>
        <taxon>rosids</taxon>
        <taxon>fabids</taxon>
        <taxon>Rosales</taxon>
        <taxon>Rosaceae</taxon>
        <taxon>Amygdaloideae</taxon>
        <taxon>Maleae</taxon>
        <taxon>Malus</taxon>
    </lineage>
</organism>
<proteinExistence type="predicted"/>
<evidence type="ECO:0000313" key="1">
    <source>
        <dbReference type="EMBL" id="TQE07320.1"/>
    </source>
</evidence>
<accession>A0A540NA09</accession>